<evidence type="ECO:0000259" key="1">
    <source>
        <dbReference type="Pfam" id="PF21787"/>
    </source>
</evidence>
<reference evidence="2" key="1">
    <citation type="submission" date="2018-04" db="EMBL/GenBank/DDBJ databases">
        <title>Transcriptome assembly of Sipha flava.</title>
        <authorList>
            <person name="Scully E.D."/>
            <person name="Geib S.M."/>
            <person name="Palmer N.A."/>
            <person name="Koch K."/>
            <person name="Bradshaw J."/>
            <person name="Heng-Moss T."/>
            <person name="Sarath G."/>
        </authorList>
    </citation>
    <scope>NUCLEOTIDE SEQUENCE</scope>
</reference>
<feature type="domain" description="Transposable element P transposase-like RNase H" evidence="1">
    <location>
        <begin position="1"/>
        <end position="60"/>
    </location>
</feature>
<evidence type="ECO:0000313" key="2">
    <source>
        <dbReference type="EMBL" id="MBY83621.1"/>
    </source>
</evidence>
<dbReference type="Pfam" id="PF21787">
    <property type="entry name" value="TNP-like_RNaseH_N"/>
    <property type="match status" value="1"/>
</dbReference>
<dbReference type="InterPro" id="IPR048365">
    <property type="entry name" value="TNP-like_RNaseH_N"/>
</dbReference>
<proteinExistence type="predicted"/>
<dbReference type="EMBL" id="GGMS01014418">
    <property type="protein sequence ID" value="MBY83621.1"/>
    <property type="molecule type" value="Transcribed_RNA"/>
</dbReference>
<organism evidence="2">
    <name type="scientific">Sipha flava</name>
    <name type="common">yellow sugarcane aphid</name>
    <dbReference type="NCBI Taxonomy" id="143950"/>
    <lineage>
        <taxon>Eukaryota</taxon>
        <taxon>Metazoa</taxon>
        <taxon>Ecdysozoa</taxon>
        <taxon>Arthropoda</taxon>
        <taxon>Hexapoda</taxon>
        <taxon>Insecta</taxon>
        <taxon>Pterygota</taxon>
        <taxon>Neoptera</taxon>
        <taxon>Paraneoptera</taxon>
        <taxon>Hemiptera</taxon>
        <taxon>Sternorrhyncha</taxon>
        <taxon>Aphidomorpha</taxon>
        <taxon>Aphidoidea</taxon>
        <taxon>Aphididae</taxon>
        <taxon>Sipha</taxon>
    </lineage>
</organism>
<name>A0A2S2R0S0_9HEMI</name>
<protein>
    <submittedName>
        <fullName evidence="2">THAP domain-containing protein 9</fullName>
    </submittedName>
</protein>
<dbReference type="OrthoDB" id="6627344at2759"/>
<gene>
    <name evidence="2" type="primary">THAP9_1</name>
    <name evidence="2" type="ORF">g.1823</name>
</gene>
<accession>A0A2S2R0S0</accession>
<dbReference type="AlphaFoldDB" id="A0A2S2R0S0"/>
<sequence length="121" mass="13544">MDEIAIRKCLEFDGLKYHGFVDYGLEIDSDAQSEATECFVFMVTAINASWKLPVGYFFVVSHTFDGCAVNVSMAKALGCKLASTPQLIKSDFNAFNDFNVNIIFDPAHMVKLVRNTFGEKR</sequence>